<organism evidence="3 4">
    <name type="scientific">Corynebacterium pilosum</name>
    <dbReference type="NCBI Taxonomy" id="35756"/>
    <lineage>
        <taxon>Bacteria</taxon>
        <taxon>Bacillati</taxon>
        <taxon>Actinomycetota</taxon>
        <taxon>Actinomycetes</taxon>
        <taxon>Mycobacteriales</taxon>
        <taxon>Corynebacteriaceae</taxon>
        <taxon>Corynebacterium</taxon>
    </lineage>
</organism>
<dbReference type="RefSeq" id="WP_018581576.1">
    <property type="nucleotide sequence ID" value="NZ_UFXQ01000001.1"/>
</dbReference>
<dbReference type="GO" id="GO:0008756">
    <property type="term" value="F:o-succinylbenzoate-CoA ligase activity"/>
    <property type="evidence" value="ECO:0007669"/>
    <property type="project" value="UniProtKB-EC"/>
</dbReference>
<dbReference type="InterPro" id="IPR045851">
    <property type="entry name" value="AMP-bd_C_sf"/>
</dbReference>
<gene>
    <name evidence="3" type="primary">menE</name>
    <name evidence="3" type="ORF">NCTC11862_01367</name>
</gene>
<dbReference type="InterPro" id="IPR000873">
    <property type="entry name" value="AMP-dep_synth/lig_dom"/>
</dbReference>
<dbReference type="STRING" id="35756.GCA_001044155_00823"/>
<evidence type="ECO:0000259" key="1">
    <source>
        <dbReference type="Pfam" id="PF00501"/>
    </source>
</evidence>
<dbReference type="Pfam" id="PF00501">
    <property type="entry name" value="AMP-binding"/>
    <property type="match status" value="1"/>
</dbReference>
<name>A0A376CMS6_9CORY</name>
<feature type="domain" description="AMP-binding enzyme C-terminal" evidence="2">
    <location>
        <begin position="302"/>
        <end position="371"/>
    </location>
</feature>
<sequence length="383" mass="40763">MNRSSHVLETLPVSLADPTAVLPDLEQAIAGERSLLPVPAEDPARTQVLKASQRAGHDIDAAIALVVSTSGSTGTPKGAQLTAANLVSSADATHQFLGGPGQWLLAMPAHHIAGLQVLIRSLIAGVEPAACDLTGGFDITEFAALSRELHETGDRCYTSLTPMQLDKAMRTLEGIEALRLFHGVLVGGAATSPKLLRAAEDLRIRVVTTYGSSETSGGCVYNGRPIAGAQVRLAEDDNNRIHLGGPMIAHGYRNLPEHEAFARKGWFATSDAGSLVDDQLLVTGRLDTIIDSGGLKLHPEVVEKHMLALEGVDAACVVGVPDDRLGQRIVTAYSGTASRTDLLEAFEELPRWQVPKEILHVDQMPLIGPGKVDRRKVAGLFRM</sequence>
<dbReference type="InterPro" id="IPR025110">
    <property type="entry name" value="AMP-bd_C"/>
</dbReference>
<dbReference type="Proteomes" id="UP000254467">
    <property type="component" value="Unassembled WGS sequence"/>
</dbReference>
<dbReference type="Gene3D" id="3.30.300.30">
    <property type="match status" value="1"/>
</dbReference>
<dbReference type="SUPFAM" id="SSF56801">
    <property type="entry name" value="Acetyl-CoA synthetase-like"/>
    <property type="match status" value="1"/>
</dbReference>
<dbReference type="EMBL" id="UFXQ01000001">
    <property type="protein sequence ID" value="STC69572.1"/>
    <property type="molecule type" value="Genomic_DNA"/>
</dbReference>
<accession>A0A376CMS6</accession>
<feature type="domain" description="AMP-dependent synthetase/ligase" evidence="1">
    <location>
        <begin position="61"/>
        <end position="246"/>
    </location>
</feature>
<evidence type="ECO:0000313" key="3">
    <source>
        <dbReference type="EMBL" id="STC69572.1"/>
    </source>
</evidence>
<dbReference type="AlphaFoldDB" id="A0A376CMS6"/>
<dbReference type="GO" id="GO:0006631">
    <property type="term" value="P:fatty acid metabolic process"/>
    <property type="evidence" value="ECO:0007669"/>
    <property type="project" value="TreeGrafter"/>
</dbReference>
<dbReference type="GO" id="GO:0031956">
    <property type="term" value="F:medium-chain fatty acid-CoA ligase activity"/>
    <property type="evidence" value="ECO:0007669"/>
    <property type="project" value="TreeGrafter"/>
</dbReference>
<dbReference type="EC" id="6.2.1.26" evidence="3"/>
<evidence type="ECO:0000259" key="2">
    <source>
        <dbReference type="Pfam" id="PF13193"/>
    </source>
</evidence>
<proteinExistence type="predicted"/>
<reference evidence="3 4" key="1">
    <citation type="submission" date="2018-06" db="EMBL/GenBank/DDBJ databases">
        <authorList>
            <consortium name="Pathogen Informatics"/>
            <person name="Doyle S."/>
        </authorList>
    </citation>
    <scope>NUCLEOTIDE SEQUENCE [LARGE SCALE GENOMIC DNA]</scope>
    <source>
        <strain evidence="3 4">NCTC11862</strain>
    </source>
</reference>
<evidence type="ECO:0000313" key="4">
    <source>
        <dbReference type="Proteomes" id="UP000254467"/>
    </source>
</evidence>
<dbReference type="Gene3D" id="3.40.50.12780">
    <property type="entry name" value="N-terminal domain of ligase-like"/>
    <property type="match status" value="1"/>
</dbReference>
<dbReference type="InterPro" id="IPR042099">
    <property type="entry name" value="ANL_N_sf"/>
</dbReference>
<keyword evidence="4" id="KW-1185">Reference proteome</keyword>
<dbReference type="NCBIfam" id="NF005877">
    <property type="entry name" value="PRK07824.1"/>
    <property type="match status" value="1"/>
</dbReference>
<dbReference type="PANTHER" id="PTHR43201:SF32">
    <property type="entry name" value="2-SUCCINYLBENZOATE--COA LIGASE, CHLOROPLASTIC_PEROXISOMAL"/>
    <property type="match status" value="1"/>
</dbReference>
<dbReference type="Pfam" id="PF13193">
    <property type="entry name" value="AMP-binding_C"/>
    <property type="match status" value="1"/>
</dbReference>
<keyword evidence="3" id="KW-0436">Ligase</keyword>
<dbReference type="PANTHER" id="PTHR43201">
    <property type="entry name" value="ACYL-COA SYNTHETASE"/>
    <property type="match status" value="1"/>
</dbReference>
<protein>
    <submittedName>
        <fullName evidence="3">O-succinylbenzoic acid--CoA ligase</fullName>
        <ecNumber evidence="3">6.2.1.26</ecNumber>
    </submittedName>
</protein>